<evidence type="ECO:0000313" key="10">
    <source>
        <dbReference type="Proteomes" id="UP000001646"/>
    </source>
</evidence>
<dbReference type="Pfam" id="PF13868">
    <property type="entry name" value="TPH"/>
    <property type="match status" value="1"/>
</dbReference>
<evidence type="ECO:0000256" key="6">
    <source>
        <dbReference type="ARBA" id="ARBA00033773"/>
    </source>
</evidence>
<dbReference type="Bgee" id="ENSACAG00000010023">
    <property type="expression patterns" value="Expressed in forelimb bud and 13 other cell types or tissues"/>
</dbReference>
<dbReference type="GeneTree" id="ENSGT01030000235140"/>
<feature type="coiled-coil region" evidence="7">
    <location>
        <begin position="290"/>
        <end position="449"/>
    </location>
</feature>
<organism evidence="9 10">
    <name type="scientific">Anolis carolinensis</name>
    <name type="common">Green anole</name>
    <name type="synonym">American chameleon</name>
    <dbReference type="NCBI Taxonomy" id="28377"/>
    <lineage>
        <taxon>Eukaryota</taxon>
        <taxon>Metazoa</taxon>
        <taxon>Chordata</taxon>
        <taxon>Craniata</taxon>
        <taxon>Vertebrata</taxon>
        <taxon>Euteleostomi</taxon>
        <taxon>Lepidosauria</taxon>
        <taxon>Squamata</taxon>
        <taxon>Bifurcata</taxon>
        <taxon>Unidentata</taxon>
        <taxon>Episquamata</taxon>
        <taxon>Toxicofera</taxon>
        <taxon>Iguania</taxon>
        <taxon>Dactyloidae</taxon>
        <taxon>Anolis</taxon>
    </lineage>
</organism>
<dbReference type="InterPro" id="IPR043596">
    <property type="entry name" value="CFAP53/TCHP"/>
</dbReference>
<reference evidence="9" key="1">
    <citation type="submission" date="2009-12" db="EMBL/GenBank/DDBJ databases">
        <title>The Genome Sequence of Anolis carolinensis (Green Anole Lizard).</title>
        <authorList>
            <consortium name="The Genome Sequencing Platform"/>
            <person name="Di Palma F."/>
            <person name="Alfoldi J."/>
            <person name="Heiman D."/>
            <person name="Young S."/>
            <person name="Grabherr M."/>
            <person name="Johnson J."/>
            <person name="Lander E.S."/>
            <person name="Lindblad-Toh K."/>
        </authorList>
    </citation>
    <scope>NUCLEOTIDE SEQUENCE [LARGE SCALE GENOMIC DNA]</scope>
    <source>
        <strain evidence="9">JBL SC #1</strain>
    </source>
</reference>
<accession>H9GFW9</accession>
<feature type="domain" description="Trichohyalin-plectin-homology" evidence="8">
    <location>
        <begin position="241"/>
        <end position="573"/>
    </location>
</feature>
<reference evidence="9" key="2">
    <citation type="submission" date="2025-08" db="UniProtKB">
        <authorList>
            <consortium name="Ensembl"/>
        </authorList>
    </citation>
    <scope>IDENTIFICATION</scope>
</reference>
<comment type="similarity">
    <text evidence="5">Belongs to the CFAP53 family.</text>
</comment>
<keyword evidence="4" id="KW-0966">Cell projection</keyword>
<evidence type="ECO:0000256" key="3">
    <source>
        <dbReference type="ARBA" id="ARBA00023069"/>
    </source>
</evidence>
<proteinExistence type="inferred from homology"/>
<dbReference type="PANTHER" id="PTHR31183:SF1">
    <property type="entry name" value="CILIA- AND FLAGELLA-ASSOCIATED PROTEIN 53"/>
    <property type="match status" value="1"/>
</dbReference>
<evidence type="ECO:0000313" key="9">
    <source>
        <dbReference type="Ensembl" id="ENSACAP00000009821.3"/>
    </source>
</evidence>
<protein>
    <recommendedName>
        <fullName evidence="6">Cilia- and flagella-associated protein 53</fullName>
    </recommendedName>
</protein>
<evidence type="ECO:0000256" key="1">
    <source>
        <dbReference type="ARBA" id="ARBA00004138"/>
    </source>
</evidence>
<dbReference type="AlphaFoldDB" id="H9GFW9"/>
<keyword evidence="2 7" id="KW-0175">Coiled coil</keyword>
<dbReference type="Ensembl" id="ENSACAT00000010021.4">
    <property type="protein sequence ID" value="ENSACAP00000009821.3"/>
    <property type="gene ID" value="ENSACAG00000010023.4"/>
</dbReference>
<evidence type="ECO:0000256" key="5">
    <source>
        <dbReference type="ARBA" id="ARBA00033747"/>
    </source>
</evidence>
<comment type="subcellular location">
    <subcellularLocation>
        <location evidence="1">Cell projection</location>
        <location evidence="1">Cilium</location>
    </subcellularLocation>
</comment>
<gene>
    <name evidence="9" type="primary">cfap53</name>
</gene>
<name>H9GFW9_ANOCA</name>
<dbReference type="InterPro" id="IPR043597">
    <property type="entry name" value="TPH_dom"/>
</dbReference>
<evidence type="ECO:0000256" key="7">
    <source>
        <dbReference type="SAM" id="Coils"/>
    </source>
</evidence>
<feature type="coiled-coil region" evidence="7">
    <location>
        <begin position="542"/>
        <end position="569"/>
    </location>
</feature>
<feature type="coiled-coil region" evidence="7">
    <location>
        <begin position="185"/>
        <end position="237"/>
    </location>
</feature>
<keyword evidence="3" id="KW-0969">Cilium</keyword>
<dbReference type="GO" id="GO:0005929">
    <property type="term" value="C:cilium"/>
    <property type="evidence" value="ECO:0007669"/>
    <property type="project" value="UniProtKB-SubCell"/>
</dbReference>
<dbReference type="Proteomes" id="UP000001646">
    <property type="component" value="Unplaced"/>
</dbReference>
<evidence type="ECO:0000259" key="8">
    <source>
        <dbReference type="Pfam" id="PF13868"/>
    </source>
</evidence>
<evidence type="ECO:0000256" key="2">
    <source>
        <dbReference type="ARBA" id="ARBA00023054"/>
    </source>
</evidence>
<keyword evidence="10" id="KW-1185">Reference proteome</keyword>
<dbReference type="PANTHER" id="PTHR31183">
    <property type="entry name" value="TRICHOPLEIN KERATIN FILAMENT-BINDING PROTEIN FAMILY MEMBER"/>
    <property type="match status" value="1"/>
</dbReference>
<evidence type="ECO:0000256" key="4">
    <source>
        <dbReference type="ARBA" id="ARBA00023273"/>
    </source>
</evidence>
<reference evidence="9" key="3">
    <citation type="submission" date="2025-09" db="UniProtKB">
        <authorList>
            <consortium name="Ensembl"/>
        </authorList>
    </citation>
    <scope>IDENTIFICATION</scope>
</reference>
<sequence>MGDSCIGCISEEGTGIWVAVQPCSRAFSPDISPTSVRTLPGFNSRRMRRNGQVFCSALTRRDLPPPCCVVAMATVPRPANASKMAANPWSRVVREVKGHKPFCFGIRAKFPKPNVAGKQLIIWREQERIRHEAEMHVKAHQIGQQMNEMEELDERKRLHRLVQQKVDMEMQCYLTGEEERRKRLLNLLEAEERGYFIEMEALEETMEDRQKDMRARAKQLREKREEARQKLVAEKREQQFRETSEELRTQWSQKHMLEVCEDRLAQLALKEELNKQKAQEEAAFAALWEADRLAKEKRAMEDDQKRSRRNDDMLNMLNTQQAIAEAQRQEERRLKEEEAKLMQEDMQLMKLENERAEIERRRKLRECGSMLLESMKEKRKRFDEEREEELALEMKILDHILQESLEDTESQRQRKKELLKEQQTYRAYLAQQREEEKQREKEMDKLRAEDSAKMWAKRAEKAKALKTARDGLLREVMDTRRLQIEEKLQRNAREQEELFRDRELLNEAIQEHKRQEDEQYVRSVQQAKKYREDLKAQMDYINRAHASEKEELQREYEMAQEVERLLQEKIADVLSRPYMRMKDLHPLRRHLVSSSQS</sequence>
<dbReference type="InParanoid" id="H9GFW9"/>